<dbReference type="Proteomes" id="UP001281147">
    <property type="component" value="Unassembled WGS sequence"/>
</dbReference>
<accession>A0ACC3MLC4</accession>
<reference evidence="1" key="1">
    <citation type="submission" date="2023-07" db="EMBL/GenBank/DDBJ databases">
        <title>Black Yeasts Isolated from many extreme environments.</title>
        <authorList>
            <person name="Coleine C."/>
            <person name="Stajich J.E."/>
            <person name="Selbmann L."/>
        </authorList>
    </citation>
    <scope>NUCLEOTIDE SEQUENCE</scope>
    <source>
        <strain evidence="1">CCFEE 5714</strain>
    </source>
</reference>
<sequence>MVRAESSKDAENGIKAHTNGAPKDYELPWVEKYRPTFLDDIVGNNETIERLKIIAKDGNMPHVIISGMPGIGKTTSILCLARQLLGDAYKEAVLELNASDERGIDVVRNRIKGFAQKKVTLPAGRQKLVILDEADSMTSGAQQALRRTMEIYSGTTRFAFACNQSNKIIEPLQSRCAILRYSRLTDGQVVKRLYQICQAESVEYTDDGIAALVFSAEGDMRQAINNLQSTFAGFGLVNGDNVFRVVDSPHPVKVQAMIKSCQEQKIDEALDSLKELWNLGYSSHDIISTMFKVTKTIPTLSEHTKLEFVREIGFTHMRILEGVQTYLQLAGCVAKLSQTFAQHITEHCPLPNVCYRLNIPESTARAGKGDIYLQINALISYQWVGLGMGHQMAGAKMFIIYSDGTGNVTLSPRLGRGHYEPSYDEGADVELLEGSGVDGFKLVANVLCRDCDQWIGGSMDFSQHGAVWIWAARPGLPLQSRDPDEELEQHREHGIFTWNFGAGQGGDLGVNPFLGNNATNITAGHGDHTVIPWKSSDGLPSAHGTLASLVFIVLFPLGAILIRVTNGRRLVWVHAGIQVGSYFVLFLAMVMGIYIAVSGGLFSDKHPRIGIFLVLLLFFQAVDGLLHHKQWIMKQRRTWLGRVHIWTGRLVIVLGMVNGGFGLVLAKASMGMFIGYGVAAVISFVVYVAAIIYGTRKAKVKAEAVRKEREQRTGGQSAFE</sequence>
<proteinExistence type="predicted"/>
<keyword evidence="2" id="KW-1185">Reference proteome</keyword>
<protein>
    <submittedName>
        <fullName evidence="1">Replication factor C subunit 4</fullName>
    </submittedName>
</protein>
<organism evidence="1 2">
    <name type="scientific">Vermiconidia calcicola</name>
    <dbReference type="NCBI Taxonomy" id="1690605"/>
    <lineage>
        <taxon>Eukaryota</taxon>
        <taxon>Fungi</taxon>
        <taxon>Dikarya</taxon>
        <taxon>Ascomycota</taxon>
        <taxon>Pezizomycotina</taxon>
        <taxon>Dothideomycetes</taxon>
        <taxon>Dothideomycetidae</taxon>
        <taxon>Mycosphaerellales</taxon>
        <taxon>Extremaceae</taxon>
        <taxon>Vermiconidia</taxon>
    </lineage>
</organism>
<name>A0ACC3MLC4_9PEZI</name>
<gene>
    <name evidence="1" type="primary">RFC4_1</name>
    <name evidence="1" type="ORF">LTR37_016975</name>
</gene>
<evidence type="ECO:0000313" key="2">
    <source>
        <dbReference type="Proteomes" id="UP001281147"/>
    </source>
</evidence>
<comment type="caution">
    <text evidence="1">The sequence shown here is derived from an EMBL/GenBank/DDBJ whole genome shotgun (WGS) entry which is preliminary data.</text>
</comment>
<dbReference type="EMBL" id="JAUTXU010000211">
    <property type="protein sequence ID" value="KAK3698405.1"/>
    <property type="molecule type" value="Genomic_DNA"/>
</dbReference>
<evidence type="ECO:0000313" key="1">
    <source>
        <dbReference type="EMBL" id="KAK3698405.1"/>
    </source>
</evidence>